<dbReference type="AlphaFoldDB" id="A0A1I1NMQ0"/>
<feature type="transmembrane region" description="Helical" evidence="6">
    <location>
        <begin position="141"/>
        <end position="163"/>
    </location>
</feature>
<evidence type="ECO:0000256" key="1">
    <source>
        <dbReference type="ARBA" id="ARBA00004651"/>
    </source>
</evidence>
<feature type="transmembrane region" description="Helical" evidence="6">
    <location>
        <begin position="12"/>
        <end position="30"/>
    </location>
</feature>
<dbReference type="PANTHER" id="PTHR30250">
    <property type="entry name" value="PST FAMILY PREDICTED COLANIC ACID TRANSPORTER"/>
    <property type="match status" value="1"/>
</dbReference>
<feature type="transmembrane region" description="Helical" evidence="6">
    <location>
        <begin position="329"/>
        <end position="347"/>
    </location>
</feature>
<feature type="transmembrane region" description="Helical" evidence="6">
    <location>
        <begin position="215"/>
        <end position="234"/>
    </location>
</feature>
<evidence type="ECO:0000256" key="6">
    <source>
        <dbReference type="SAM" id="Phobius"/>
    </source>
</evidence>
<comment type="subcellular location">
    <subcellularLocation>
        <location evidence="1">Cell membrane</location>
        <topology evidence="1">Multi-pass membrane protein</topology>
    </subcellularLocation>
</comment>
<accession>A0A1I1NMQ0</accession>
<evidence type="ECO:0000256" key="2">
    <source>
        <dbReference type="ARBA" id="ARBA00022475"/>
    </source>
</evidence>
<dbReference type="Proteomes" id="UP000199439">
    <property type="component" value="Unassembled WGS sequence"/>
</dbReference>
<gene>
    <name evidence="7" type="ORF">SAMN04487987_102242</name>
</gene>
<feature type="transmembrane region" description="Helical" evidence="6">
    <location>
        <begin position="82"/>
        <end position="103"/>
    </location>
</feature>
<keyword evidence="5 6" id="KW-0472">Membrane</keyword>
<name>A0A1I1NMQ0_9FLAO</name>
<evidence type="ECO:0000313" key="7">
    <source>
        <dbReference type="EMBL" id="SFC96033.1"/>
    </source>
</evidence>
<dbReference type="STRING" id="870482.SAMN04487987_102242"/>
<protein>
    <submittedName>
        <fullName evidence="7">Membrane protein involved in the export of O-antigen and teichoic acid</fullName>
    </submittedName>
</protein>
<reference evidence="8" key="1">
    <citation type="submission" date="2016-10" db="EMBL/GenBank/DDBJ databases">
        <authorList>
            <person name="Varghese N."/>
            <person name="Submissions S."/>
        </authorList>
    </citation>
    <scope>NUCLEOTIDE SEQUENCE [LARGE SCALE GENOMIC DNA]</scope>
    <source>
        <strain evidence="8">DSM 25730</strain>
    </source>
</reference>
<evidence type="ECO:0000313" key="8">
    <source>
        <dbReference type="Proteomes" id="UP000199439"/>
    </source>
</evidence>
<feature type="transmembrane region" description="Helical" evidence="6">
    <location>
        <begin position="169"/>
        <end position="190"/>
    </location>
</feature>
<evidence type="ECO:0000256" key="3">
    <source>
        <dbReference type="ARBA" id="ARBA00022692"/>
    </source>
</evidence>
<dbReference type="OrthoDB" id="824226at2"/>
<organism evidence="7 8">
    <name type="scientific">Algibacter pectinivorans</name>
    <dbReference type="NCBI Taxonomy" id="870482"/>
    <lineage>
        <taxon>Bacteria</taxon>
        <taxon>Pseudomonadati</taxon>
        <taxon>Bacteroidota</taxon>
        <taxon>Flavobacteriia</taxon>
        <taxon>Flavobacteriales</taxon>
        <taxon>Flavobacteriaceae</taxon>
        <taxon>Algibacter</taxon>
    </lineage>
</organism>
<keyword evidence="8" id="KW-1185">Reference proteome</keyword>
<evidence type="ECO:0000256" key="5">
    <source>
        <dbReference type="ARBA" id="ARBA00023136"/>
    </source>
</evidence>
<proteinExistence type="predicted"/>
<dbReference type="PANTHER" id="PTHR30250:SF11">
    <property type="entry name" value="O-ANTIGEN TRANSPORTER-RELATED"/>
    <property type="match status" value="1"/>
</dbReference>
<dbReference type="Pfam" id="PF01943">
    <property type="entry name" value="Polysacc_synt"/>
    <property type="match status" value="1"/>
</dbReference>
<dbReference type="InterPro" id="IPR050833">
    <property type="entry name" value="Poly_Biosynth_Transport"/>
</dbReference>
<keyword evidence="4 6" id="KW-1133">Transmembrane helix</keyword>
<keyword evidence="3 6" id="KW-0812">Transmembrane</keyword>
<feature type="transmembrane region" description="Helical" evidence="6">
    <location>
        <begin position="383"/>
        <end position="409"/>
    </location>
</feature>
<feature type="transmembrane region" description="Helical" evidence="6">
    <location>
        <begin position="115"/>
        <end position="134"/>
    </location>
</feature>
<evidence type="ECO:0000256" key="4">
    <source>
        <dbReference type="ARBA" id="ARBA00022989"/>
    </source>
</evidence>
<dbReference type="GO" id="GO:0005886">
    <property type="term" value="C:plasma membrane"/>
    <property type="evidence" value="ECO:0007669"/>
    <property type="project" value="UniProtKB-SubCell"/>
</dbReference>
<sequence length="414" mass="48025">MKVKVFLNLFKYFGIKFFGVLSSSIIIFYLQKKYGNEIQGFYGVLSNSILLLTILSHFGIPSLVSLQMAYYNKHNVNRVKQIINNCLKTILIIQPVFIPLLIYQFYNITYSFTDVALLCIAIFSNVLIYFYAYVLRGLSEYGWMIFFTETSRWVIVLLTLLLFQDIIEIKKLIVFSILLSSLLTFTLAYFKTKYLGYNFSYLFYKINLNGIKKTLFSSLSLMVASFGMLCIQQINIIQLSYYQPIAEVGFFNFTFKYLMITIMPVSVISAKYAHLTSEYYFNKKYSEVRKNLAFSSIASLCITAIAITFLYAISSYIYPFVNQKFDYKLFLLIGGSMLLFSLYGFWVSFLTQIKKSNSIVFTLFLAIICNLIVNYIVTPKYSYYGTAISDLVSNLIMLISCVYIIFNFLKKDEK</sequence>
<dbReference type="EMBL" id="FOMI01000002">
    <property type="protein sequence ID" value="SFC96033.1"/>
    <property type="molecule type" value="Genomic_DNA"/>
</dbReference>
<dbReference type="RefSeq" id="WP_092849346.1">
    <property type="nucleotide sequence ID" value="NZ_FOMI01000002.1"/>
</dbReference>
<feature type="transmembrane region" description="Helical" evidence="6">
    <location>
        <begin position="359"/>
        <end position="377"/>
    </location>
</feature>
<dbReference type="InterPro" id="IPR002797">
    <property type="entry name" value="Polysacc_synth"/>
</dbReference>
<feature type="transmembrane region" description="Helical" evidence="6">
    <location>
        <begin position="294"/>
        <end position="317"/>
    </location>
</feature>
<feature type="transmembrane region" description="Helical" evidence="6">
    <location>
        <begin position="50"/>
        <end position="70"/>
    </location>
</feature>
<keyword evidence="2" id="KW-1003">Cell membrane</keyword>
<feature type="transmembrane region" description="Helical" evidence="6">
    <location>
        <begin position="254"/>
        <end position="273"/>
    </location>
</feature>